<dbReference type="PATRIC" id="fig|330734.3.peg.3416"/>
<dbReference type="UniPathway" id="UPA00282"/>
<evidence type="ECO:0000256" key="5">
    <source>
        <dbReference type="ARBA" id="ARBA00022679"/>
    </source>
</evidence>
<gene>
    <name evidence="11" type="ORF">ABA45_16230</name>
</gene>
<name>A0A0H4IFU1_9GAMM</name>
<keyword evidence="6" id="KW-0319">Glycerol metabolism</keyword>
<dbReference type="Pfam" id="PF06974">
    <property type="entry name" value="WS_DGAT_C"/>
    <property type="match status" value="1"/>
</dbReference>
<dbReference type="KEGG" id="mpq:ABA45_16230"/>
<comment type="similarity">
    <text evidence="3">Belongs to the long-chain O-acyltransferase family.</text>
</comment>
<dbReference type="GO" id="GO:0004144">
    <property type="term" value="F:diacylglycerol O-acyltransferase activity"/>
    <property type="evidence" value="ECO:0007669"/>
    <property type="project" value="UniProtKB-EC"/>
</dbReference>
<dbReference type="Proteomes" id="UP000036406">
    <property type="component" value="Chromosome"/>
</dbReference>
<evidence type="ECO:0000313" key="11">
    <source>
        <dbReference type="EMBL" id="AKO53782.1"/>
    </source>
</evidence>
<evidence type="ECO:0000256" key="8">
    <source>
        <dbReference type="ARBA" id="ARBA00048109"/>
    </source>
</evidence>
<dbReference type="STRING" id="330734.ABA45_16230"/>
<dbReference type="InterPro" id="IPR009721">
    <property type="entry name" value="O-acyltransferase_WSD1_C"/>
</dbReference>
<dbReference type="GO" id="GO:0005886">
    <property type="term" value="C:plasma membrane"/>
    <property type="evidence" value="ECO:0007669"/>
    <property type="project" value="TreeGrafter"/>
</dbReference>
<dbReference type="RefSeq" id="WP_048387880.1">
    <property type="nucleotide sequence ID" value="NZ_CP011494.1"/>
</dbReference>
<comment type="pathway">
    <text evidence="1">Glycerolipid metabolism; triacylglycerol biosynthesis.</text>
</comment>
<dbReference type="AlphaFoldDB" id="A0A0H4IFU1"/>
<dbReference type="EMBL" id="CP011494">
    <property type="protein sequence ID" value="AKO53782.1"/>
    <property type="molecule type" value="Genomic_DNA"/>
</dbReference>
<keyword evidence="7" id="KW-0012">Acyltransferase</keyword>
<accession>A0A0H4IFU1</accession>
<keyword evidence="12" id="KW-1185">Reference proteome</keyword>
<feature type="domain" description="O-acyltransferase WSD1-like N-terminal" evidence="9">
    <location>
        <begin position="54"/>
        <end position="271"/>
    </location>
</feature>
<evidence type="ECO:0000256" key="2">
    <source>
        <dbReference type="ARBA" id="ARBA00005189"/>
    </source>
</evidence>
<evidence type="ECO:0000259" key="9">
    <source>
        <dbReference type="Pfam" id="PF03007"/>
    </source>
</evidence>
<keyword evidence="5" id="KW-0808">Transferase</keyword>
<dbReference type="Pfam" id="PF03007">
    <property type="entry name" value="WS_DGAT_cat"/>
    <property type="match status" value="1"/>
</dbReference>
<dbReference type="PANTHER" id="PTHR31650:SF1">
    <property type="entry name" value="WAX ESTER SYNTHASE_DIACYLGLYCEROL ACYLTRANSFERASE 4-RELATED"/>
    <property type="match status" value="1"/>
</dbReference>
<evidence type="ECO:0000256" key="6">
    <source>
        <dbReference type="ARBA" id="ARBA00022798"/>
    </source>
</evidence>
<dbReference type="InterPro" id="IPR045034">
    <property type="entry name" value="O-acyltransferase_WSD1-like"/>
</dbReference>
<reference evidence="11 12" key="1">
    <citation type="submission" date="2015-05" db="EMBL/GenBank/DDBJ databases">
        <title>Complete genome of Marinobacter psychrophilus strain 20041T isolated from sea-ice of the Canadian Basin.</title>
        <authorList>
            <person name="Song L."/>
            <person name="Ren L."/>
            <person name="Yu Y."/>
            <person name="Wang X."/>
        </authorList>
    </citation>
    <scope>NUCLEOTIDE SEQUENCE [LARGE SCALE GENOMIC DNA]</scope>
    <source>
        <strain evidence="11 12">20041</strain>
    </source>
</reference>
<dbReference type="EC" id="2.3.1.20" evidence="4"/>
<dbReference type="InterPro" id="IPR023213">
    <property type="entry name" value="CAT-like_dom_sf"/>
</dbReference>
<dbReference type="SUPFAM" id="SSF52777">
    <property type="entry name" value="CoA-dependent acyltransferases"/>
    <property type="match status" value="1"/>
</dbReference>
<evidence type="ECO:0000256" key="4">
    <source>
        <dbReference type="ARBA" id="ARBA00013244"/>
    </source>
</evidence>
<evidence type="ECO:0000259" key="10">
    <source>
        <dbReference type="Pfam" id="PF06974"/>
    </source>
</evidence>
<dbReference type="GO" id="GO:0019432">
    <property type="term" value="P:triglyceride biosynthetic process"/>
    <property type="evidence" value="ECO:0007669"/>
    <property type="project" value="UniProtKB-UniPathway"/>
</dbReference>
<proteinExistence type="inferred from homology"/>
<evidence type="ECO:0000256" key="1">
    <source>
        <dbReference type="ARBA" id="ARBA00004771"/>
    </source>
</evidence>
<dbReference type="PANTHER" id="PTHR31650">
    <property type="entry name" value="O-ACYLTRANSFERASE (WSD1-LIKE) FAMILY PROTEIN"/>
    <property type="match status" value="1"/>
</dbReference>
<protein>
    <recommendedName>
        <fullName evidence="4">diacylglycerol O-acyltransferase</fullName>
        <ecNumber evidence="4">2.3.1.20</ecNumber>
    </recommendedName>
</protein>
<evidence type="ECO:0000256" key="7">
    <source>
        <dbReference type="ARBA" id="ARBA00023315"/>
    </source>
</evidence>
<feature type="domain" description="O-acyltransferase WSD1 C-terminal" evidence="10">
    <location>
        <begin position="320"/>
        <end position="459"/>
    </location>
</feature>
<organism evidence="11 12">
    <name type="scientific">Marinobacter psychrophilus</name>
    <dbReference type="NCBI Taxonomy" id="330734"/>
    <lineage>
        <taxon>Bacteria</taxon>
        <taxon>Pseudomonadati</taxon>
        <taxon>Pseudomonadota</taxon>
        <taxon>Gammaproteobacteria</taxon>
        <taxon>Pseudomonadales</taxon>
        <taxon>Marinobacteraceae</taxon>
        <taxon>Marinobacter</taxon>
    </lineage>
</organism>
<evidence type="ECO:0000313" key="12">
    <source>
        <dbReference type="Proteomes" id="UP000036406"/>
    </source>
</evidence>
<dbReference type="GO" id="GO:0006071">
    <property type="term" value="P:glycerol metabolic process"/>
    <property type="evidence" value="ECO:0007669"/>
    <property type="project" value="UniProtKB-KW"/>
</dbReference>
<evidence type="ECO:0000256" key="3">
    <source>
        <dbReference type="ARBA" id="ARBA00009587"/>
    </source>
</evidence>
<dbReference type="Gene3D" id="3.30.559.10">
    <property type="entry name" value="Chloramphenicol acetyltransferase-like domain"/>
    <property type="match status" value="1"/>
</dbReference>
<dbReference type="InterPro" id="IPR004255">
    <property type="entry name" value="O-acyltransferase_WSD1_N"/>
</dbReference>
<comment type="pathway">
    <text evidence="2">Lipid metabolism.</text>
</comment>
<sequence length="468" mass="51269">MSQQALHLMLPADAGWLAAERPENPLVTTVLLRVQGLTAARLREFLHVYWGAWERFQFRPEPYAGYWRWQKSADFDVRQHLDIVLDRFTAPQQQPWINAVISQPLPIYRPLWKFWLAPNAVGGGLLLLRIHHCYADSASLAQLLEQLFTASPQQHPVLYGAAHPADLERWLQCAKNWLSECVFGAEGPPPENDAVQMAAAVGQLPGTFRSSAATALELAGQLGSYLAQPDDSPSNLSLPLTGQRQCCWSAAIPDASLQAAAQTLGVSSRDVLAACLTVALRAQLGLSPQALEQAQINLLLPVDVRPQLPASLRPALSEPGNGSGSERLLLPIDGDSFVERVYRIKQEVRRLRDSLQPLLTWGLTAYSAFLPEMIKQTPLWPFAARPSAALASFDGAGVVRYLAGCRVDELVAWSPQVADAGISVTACRYAGQLRLTVVADHSANLDVQRFQSDCMVALNQALVSHLDN</sequence>
<comment type="catalytic activity">
    <reaction evidence="8">
        <text>an acyl-CoA + a 1,2-diacyl-sn-glycerol = a triacyl-sn-glycerol + CoA</text>
        <dbReference type="Rhea" id="RHEA:10868"/>
        <dbReference type="ChEBI" id="CHEBI:17815"/>
        <dbReference type="ChEBI" id="CHEBI:57287"/>
        <dbReference type="ChEBI" id="CHEBI:58342"/>
        <dbReference type="ChEBI" id="CHEBI:64615"/>
        <dbReference type="EC" id="2.3.1.20"/>
    </reaction>
</comment>